<dbReference type="AlphaFoldDB" id="A0A6A6J6B1"/>
<protein>
    <submittedName>
        <fullName evidence="1">Uncharacterized protein</fullName>
    </submittedName>
</protein>
<dbReference type="GeneID" id="54547373"/>
<sequence length="95" mass="11028">MLRCFMGFMLVHMRYERLVFQRRLELTYLLLASCEVLSDRDCCWVNFFDSPLFAVSDKAAWSEPTEQGGHEGNSVSPSVTRIRAVRHIWIADGTR</sequence>
<organism evidence="1 2">
    <name type="scientific">Westerdykella ornata</name>
    <dbReference type="NCBI Taxonomy" id="318751"/>
    <lineage>
        <taxon>Eukaryota</taxon>
        <taxon>Fungi</taxon>
        <taxon>Dikarya</taxon>
        <taxon>Ascomycota</taxon>
        <taxon>Pezizomycotina</taxon>
        <taxon>Dothideomycetes</taxon>
        <taxon>Pleosporomycetidae</taxon>
        <taxon>Pleosporales</taxon>
        <taxon>Sporormiaceae</taxon>
        <taxon>Westerdykella</taxon>
    </lineage>
</organism>
<keyword evidence="2" id="KW-1185">Reference proteome</keyword>
<evidence type="ECO:0000313" key="1">
    <source>
        <dbReference type="EMBL" id="KAF2271737.1"/>
    </source>
</evidence>
<proteinExistence type="predicted"/>
<gene>
    <name evidence="1" type="ORF">EI97DRAFT_258244</name>
</gene>
<evidence type="ECO:0000313" key="2">
    <source>
        <dbReference type="Proteomes" id="UP000800097"/>
    </source>
</evidence>
<reference evidence="1" key="1">
    <citation type="journal article" date="2020" name="Stud. Mycol.">
        <title>101 Dothideomycetes genomes: a test case for predicting lifestyles and emergence of pathogens.</title>
        <authorList>
            <person name="Haridas S."/>
            <person name="Albert R."/>
            <person name="Binder M."/>
            <person name="Bloem J."/>
            <person name="Labutti K."/>
            <person name="Salamov A."/>
            <person name="Andreopoulos B."/>
            <person name="Baker S."/>
            <person name="Barry K."/>
            <person name="Bills G."/>
            <person name="Bluhm B."/>
            <person name="Cannon C."/>
            <person name="Castanera R."/>
            <person name="Culley D."/>
            <person name="Daum C."/>
            <person name="Ezra D."/>
            <person name="Gonzalez J."/>
            <person name="Henrissat B."/>
            <person name="Kuo A."/>
            <person name="Liang C."/>
            <person name="Lipzen A."/>
            <person name="Lutzoni F."/>
            <person name="Magnuson J."/>
            <person name="Mondo S."/>
            <person name="Nolan M."/>
            <person name="Ohm R."/>
            <person name="Pangilinan J."/>
            <person name="Park H.-J."/>
            <person name="Ramirez L."/>
            <person name="Alfaro M."/>
            <person name="Sun H."/>
            <person name="Tritt A."/>
            <person name="Yoshinaga Y."/>
            <person name="Zwiers L.-H."/>
            <person name="Turgeon B."/>
            <person name="Goodwin S."/>
            <person name="Spatafora J."/>
            <person name="Crous P."/>
            <person name="Grigoriev I."/>
        </authorList>
    </citation>
    <scope>NUCLEOTIDE SEQUENCE</scope>
    <source>
        <strain evidence="1">CBS 379.55</strain>
    </source>
</reference>
<name>A0A6A6J6B1_WESOR</name>
<dbReference type="RefSeq" id="XP_033649276.1">
    <property type="nucleotide sequence ID" value="XM_033794198.1"/>
</dbReference>
<accession>A0A6A6J6B1</accession>
<dbReference type="Proteomes" id="UP000800097">
    <property type="component" value="Unassembled WGS sequence"/>
</dbReference>
<dbReference type="EMBL" id="ML986533">
    <property type="protein sequence ID" value="KAF2271737.1"/>
    <property type="molecule type" value="Genomic_DNA"/>
</dbReference>